<dbReference type="PROSITE" id="PS50883">
    <property type="entry name" value="EAL"/>
    <property type="match status" value="1"/>
</dbReference>
<organism evidence="4 5">
    <name type="scientific">Christensenella minuta</name>
    <dbReference type="NCBI Taxonomy" id="626937"/>
    <lineage>
        <taxon>Bacteria</taxon>
        <taxon>Bacillati</taxon>
        <taxon>Bacillota</taxon>
        <taxon>Clostridia</taxon>
        <taxon>Christensenellales</taxon>
        <taxon>Christensenellaceae</taxon>
        <taxon>Christensenella</taxon>
    </lineage>
</organism>
<dbReference type="SMART" id="SM00267">
    <property type="entry name" value="GGDEF"/>
    <property type="match status" value="1"/>
</dbReference>
<dbReference type="Pfam" id="PF00990">
    <property type="entry name" value="GGDEF"/>
    <property type="match status" value="1"/>
</dbReference>
<sequence length="949" mass="107394">MIAVLLVFAFSPLPAHAQKEKIRVGYYEDGDYMSLNENGEYAGFNIEYLEKIARYTDWEYEIVDCRSWDNTLQMLKDGKIDLLPAVYYTEERARELLLSNLKMCDIYSTLNVRADDDRYHYEDFESFGGMKVGVIKNSVDAANFGKYCEGNGIELEIIPYEETGELLGALADGTLDGVAITHLGKNSTFRSVAQFSPEPLYIALAPGRERLLRELNQAQSQLKLRDPYYEAELYDKYFSVSIHQQPAFTAEEQEFIDHADKIKAVYGTADMPIEFNDPETGEFAGIARELFQSIENQTGLEFEFIPAATRAEAFGKIKNGEADVICSVVDDYLWAREHGLDMTGSYLRSPLVAVTTKHGNGEIIALPEGYWFSREIAKDNPGRTIKYYVTFENCFDALLSGQADVTFTDTYVADYLLSDIRYEQFSVVTLSGYVEEISIGVSKSADPRLFAILDRCVQYTSTEAIDEIVLQNSVVRQEITLDYLIHRYPAATIGIVVLVFAAVTGVLGYILRTKSKNNKTIRDLLYRDRLTGAGNLNQFRMDAEKVMEEKTRGEYAVVSADIEQFKAINDAFGFTEGDEVLRSLAAVLERSVTEEECYARVSADRFVLLLRYGGWEELAARTASIGREMEEWAENTKRPYSISMIFGVYIVQDAEKFETSLAMDFANYARWHAKTTRAAQTVLYDETMRREELRQRHLSDIMKGALKNGEFVPYYQPKVNMCTGDTVGAEALVRWIRPDGEMQMPGSFLPFFEQNGFIVEIDLHIFEETCRLMKEWADSGIAVKTVSCNFSRRHFKNPSFARQLAGIADRFGVPHGLLEVEITESIVMEDIYSVRKCFGQLKELGFKLAIDDFGAGYSSLGLLEQLDVDVIKLDRSFIRSESKKIKEEIVVRGVVAIASELGMEIVCEGVETKEQADMLVRVGCLIAQGFYYARPMPAGEFRKRLHGAQ</sequence>
<dbReference type="SUPFAM" id="SSF55073">
    <property type="entry name" value="Nucleotide cyclase"/>
    <property type="match status" value="1"/>
</dbReference>
<dbReference type="SMART" id="SM00062">
    <property type="entry name" value="PBPb"/>
    <property type="match status" value="2"/>
</dbReference>
<keyword evidence="1" id="KW-0812">Transmembrane</keyword>
<dbReference type="Gene3D" id="3.20.20.450">
    <property type="entry name" value="EAL domain"/>
    <property type="match status" value="1"/>
</dbReference>
<dbReference type="CDD" id="cd01949">
    <property type="entry name" value="GGDEF"/>
    <property type="match status" value="1"/>
</dbReference>
<dbReference type="PANTHER" id="PTHR33121:SF70">
    <property type="entry name" value="SIGNALING PROTEIN YKOW"/>
    <property type="match status" value="1"/>
</dbReference>
<dbReference type="InterPro" id="IPR035919">
    <property type="entry name" value="EAL_sf"/>
</dbReference>
<feature type="transmembrane region" description="Helical" evidence="1">
    <location>
        <begin position="488"/>
        <end position="511"/>
    </location>
</feature>
<dbReference type="EMBL" id="LSZW01000064">
    <property type="protein sequence ID" value="KXK64570.1"/>
    <property type="molecule type" value="Genomic_DNA"/>
</dbReference>
<dbReference type="SMART" id="SM00052">
    <property type="entry name" value="EAL"/>
    <property type="match status" value="1"/>
</dbReference>
<dbReference type="CDD" id="cd01007">
    <property type="entry name" value="PBP2_BvgS_HisK_like"/>
    <property type="match status" value="1"/>
</dbReference>
<evidence type="ECO:0000313" key="5">
    <source>
        <dbReference type="Proteomes" id="UP000070366"/>
    </source>
</evidence>
<dbReference type="STRING" id="626937.HMPREF3293_02649"/>
<evidence type="ECO:0000259" key="2">
    <source>
        <dbReference type="PROSITE" id="PS50883"/>
    </source>
</evidence>
<keyword evidence="1" id="KW-0472">Membrane</keyword>
<keyword evidence="5" id="KW-1185">Reference proteome</keyword>
<dbReference type="GO" id="GO:0071111">
    <property type="term" value="F:cyclic-guanylate-specific phosphodiesterase activity"/>
    <property type="evidence" value="ECO:0007669"/>
    <property type="project" value="InterPro"/>
</dbReference>
<dbReference type="InterPro" id="IPR001633">
    <property type="entry name" value="EAL_dom"/>
</dbReference>
<dbReference type="SUPFAM" id="SSF141868">
    <property type="entry name" value="EAL domain-like"/>
    <property type="match status" value="1"/>
</dbReference>
<dbReference type="CDD" id="cd01948">
    <property type="entry name" value="EAL"/>
    <property type="match status" value="1"/>
</dbReference>
<dbReference type="Pfam" id="PF00497">
    <property type="entry name" value="SBP_bac_3"/>
    <property type="match status" value="2"/>
</dbReference>
<dbReference type="SUPFAM" id="SSF53850">
    <property type="entry name" value="Periplasmic binding protein-like II"/>
    <property type="match status" value="2"/>
</dbReference>
<dbReference type="InterPro" id="IPR050706">
    <property type="entry name" value="Cyclic-di-GMP_PDE-like"/>
</dbReference>
<dbReference type="InterPro" id="IPR001638">
    <property type="entry name" value="Solute-binding_3/MltF_N"/>
</dbReference>
<dbReference type="Proteomes" id="UP000070366">
    <property type="component" value="Unassembled WGS sequence"/>
</dbReference>
<name>A0A136Q1L8_9FIRM</name>
<keyword evidence="1" id="KW-1133">Transmembrane helix</keyword>
<dbReference type="PANTHER" id="PTHR33121">
    <property type="entry name" value="CYCLIC DI-GMP PHOSPHODIESTERASE PDEF"/>
    <property type="match status" value="1"/>
</dbReference>
<feature type="domain" description="GGDEF" evidence="3">
    <location>
        <begin position="553"/>
        <end position="686"/>
    </location>
</feature>
<dbReference type="PROSITE" id="PS50887">
    <property type="entry name" value="GGDEF"/>
    <property type="match status" value="1"/>
</dbReference>
<dbReference type="Pfam" id="PF00563">
    <property type="entry name" value="EAL"/>
    <property type="match status" value="1"/>
</dbReference>
<evidence type="ECO:0000256" key="1">
    <source>
        <dbReference type="SAM" id="Phobius"/>
    </source>
</evidence>
<proteinExistence type="predicted"/>
<feature type="domain" description="EAL" evidence="2">
    <location>
        <begin position="695"/>
        <end position="949"/>
    </location>
</feature>
<protein>
    <submittedName>
        <fullName evidence="4">Diguanylate cyclase domain protein</fullName>
    </submittedName>
</protein>
<evidence type="ECO:0000259" key="3">
    <source>
        <dbReference type="PROSITE" id="PS50887"/>
    </source>
</evidence>
<dbReference type="InterPro" id="IPR043128">
    <property type="entry name" value="Rev_trsase/Diguanyl_cyclase"/>
</dbReference>
<reference evidence="4 5" key="1">
    <citation type="submission" date="2016-02" db="EMBL/GenBank/DDBJ databases">
        <authorList>
            <person name="Wen L."/>
            <person name="He K."/>
            <person name="Yang H."/>
        </authorList>
    </citation>
    <scope>NUCLEOTIDE SEQUENCE [LARGE SCALE GENOMIC DNA]</scope>
    <source>
        <strain evidence="4 5">DSM 22607</strain>
    </source>
</reference>
<dbReference type="Gene3D" id="3.30.70.270">
    <property type="match status" value="1"/>
</dbReference>
<dbReference type="NCBIfam" id="TIGR00254">
    <property type="entry name" value="GGDEF"/>
    <property type="match status" value="1"/>
</dbReference>
<dbReference type="InterPro" id="IPR000160">
    <property type="entry name" value="GGDEF_dom"/>
</dbReference>
<dbReference type="Gene3D" id="3.40.190.10">
    <property type="entry name" value="Periplasmic binding protein-like II"/>
    <property type="match status" value="4"/>
</dbReference>
<dbReference type="PATRIC" id="fig|626937.4.peg.2611"/>
<dbReference type="AlphaFoldDB" id="A0A136Q1L8"/>
<accession>A0A136Q1L8</accession>
<evidence type="ECO:0000313" key="4">
    <source>
        <dbReference type="EMBL" id="KXK64570.1"/>
    </source>
</evidence>
<comment type="caution">
    <text evidence="4">The sequence shown here is derived from an EMBL/GenBank/DDBJ whole genome shotgun (WGS) entry which is preliminary data.</text>
</comment>
<gene>
    <name evidence="4" type="ORF">HMPREF3293_02649</name>
</gene>
<dbReference type="InterPro" id="IPR029787">
    <property type="entry name" value="Nucleotide_cyclase"/>
</dbReference>